<dbReference type="AlphaFoldDB" id="A0A7V2SYZ6"/>
<protein>
    <submittedName>
        <fullName evidence="1">Uncharacterized protein</fullName>
    </submittedName>
</protein>
<comment type="caution">
    <text evidence="1">The sequence shown here is derived from an EMBL/GenBank/DDBJ whole genome shotgun (WGS) entry which is preliminary data.</text>
</comment>
<evidence type="ECO:0000313" key="1">
    <source>
        <dbReference type="EMBL" id="HFC92082.1"/>
    </source>
</evidence>
<accession>A0A7V2SYZ6</accession>
<name>A0A7V2SYZ6_LEUMU</name>
<dbReference type="EMBL" id="DRMS01000183">
    <property type="protein sequence ID" value="HFC92082.1"/>
    <property type="molecule type" value="Genomic_DNA"/>
</dbReference>
<dbReference type="Proteomes" id="UP000885750">
    <property type="component" value="Unassembled WGS sequence"/>
</dbReference>
<sequence>MLNTTILRVRDETMMGKLIYEFDLPLPKKQLSVRDIIRERVKQEIEQYQHQRKNNGYSLVEVSSVEKILNKYGIKETVKTDIEKQLDIAFRAFDNNGYFIIINDVQVETLEQIINLDDENLSVSFIKLVALVGG</sequence>
<reference evidence="1" key="1">
    <citation type="journal article" date="2020" name="mSystems">
        <title>Genome- and Community-Level Interaction Insights into Carbon Utilization and Element Cycling Functions of Hydrothermarchaeota in Hydrothermal Sediment.</title>
        <authorList>
            <person name="Zhou Z."/>
            <person name="Liu Y."/>
            <person name="Xu W."/>
            <person name="Pan J."/>
            <person name="Luo Z.H."/>
            <person name="Li M."/>
        </authorList>
    </citation>
    <scope>NUCLEOTIDE SEQUENCE [LARGE SCALE GENOMIC DNA]</scope>
    <source>
        <strain evidence="1">HyVt-493</strain>
    </source>
</reference>
<proteinExistence type="predicted"/>
<gene>
    <name evidence="1" type="ORF">ENJ51_04645</name>
</gene>
<organism evidence="1">
    <name type="scientific">Leucothrix mucor</name>
    <dbReference type="NCBI Taxonomy" id="45248"/>
    <lineage>
        <taxon>Bacteria</taxon>
        <taxon>Pseudomonadati</taxon>
        <taxon>Pseudomonadota</taxon>
        <taxon>Gammaproteobacteria</taxon>
        <taxon>Thiotrichales</taxon>
        <taxon>Thiotrichaceae</taxon>
        <taxon>Leucothrix</taxon>
    </lineage>
</organism>